<dbReference type="OrthoDB" id="9789603at2"/>
<dbReference type="GO" id="GO:0008080">
    <property type="term" value="F:N-acetyltransferase activity"/>
    <property type="evidence" value="ECO:0007669"/>
    <property type="project" value="InterPro"/>
</dbReference>
<gene>
    <name evidence="3" type="ORF">EYB31_23795</name>
</gene>
<feature type="domain" description="N-acetyltransferase" evidence="2">
    <location>
        <begin position="11"/>
        <end position="175"/>
    </location>
</feature>
<dbReference type="Pfam" id="PF00583">
    <property type="entry name" value="Acetyltransf_1"/>
    <property type="match status" value="1"/>
</dbReference>
<proteinExistence type="predicted"/>
<dbReference type="AlphaFoldDB" id="A0A4V2J3R0"/>
<keyword evidence="1 3" id="KW-0808">Transferase</keyword>
<name>A0A4V2J3R0_9BACL</name>
<dbReference type="InterPro" id="IPR050769">
    <property type="entry name" value="NAT_camello-type"/>
</dbReference>
<evidence type="ECO:0000256" key="1">
    <source>
        <dbReference type="ARBA" id="ARBA00022679"/>
    </source>
</evidence>
<dbReference type="Proteomes" id="UP000293142">
    <property type="component" value="Unassembled WGS sequence"/>
</dbReference>
<sequence length="180" mass="20681">MRVLEQVLTDYDIKEIKPVELAAATHFVMDIVREVFPMLDPNELPPDMARFQEVYYKAKDAAFLAAFDRDGTIAATAAFLPYDDRIPEIKGMYTARPTAELVKCYVNPQLRRQGVGTAMVRQLLPLARAKGYETMYLHTHRFLPGAVGFWEAQGFELRLEPHDNWQTVHMDCRLAPDNMF</sequence>
<evidence type="ECO:0000313" key="4">
    <source>
        <dbReference type="Proteomes" id="UP000293142"/>
    </source>
</evidence>
<dbReference type="PROSITE" id="PS51186">
    <property type="entry name" value="GNAT"/>
    <property type="match status" value="1"/>
</dbReference>
<dbReference type="InterPro" id="IPR000182">
    <property type="entry name" value="GNAT_dom"/>
</dbReference>
<reference evidence="3 4" key="1">
    <citation type="submission" date="2019-02" db="EMBL/GenBank/DDBJ databases">
        <title>Paenibacillus sp. nov., isolated from surface-sterilized tissue of Thalictrum simplex L.</title>
        <authorList>
            <person name="Tuo L."/>
        </authorList>
    </citation>
    <scope>NUCLEOTIDE SEQUENCE [LARGE SCALE GENOMIC DNA]</scope>
    <source>
        <strain evidence="3 4">N2SHLJ1</strain>
    </source>
</reference>
<evidence type="ECO:0000313" key="3">
    <source>
        <dbReference type="EMBL" id="TBL75039.1"/>
    </source>
</evidence>
<keyword evidence="4" id="KW-1185">Reference proteome</keyword>
<accession>A0A4V2J3R0</accession>
<dbReference type="PANTHER" id="PTHR13947">
    <property type="entry name" value="GNAT FAMILY N-ACETYLTRANSFERASE"/>
    <property type="match status" value="1"/>
</dbReference>
<evidence type="ECO:0000259" key="2">
    <source>
        <dbReference type="PROSITE" id="PS51186"/>
    </source>
</evidence>
<dbReference type="Gene3D" id="3.40.630.30">
    <property type="match status" value="1"/>
</dbReference>
<protein>
    <submittedName>
        <fullName evidence="3">GNAT family N-acetyltransferase</fullName>
    </submittedName>
</protein>
<organism evidence="3 4">
    <name type="scientific">Paenibacillus thalictri</name>
    <dbReference type="NCBI Taxonomy" id="2527873"/>
    <lineage>
        <taxon>Bacteria</taxon>
        <taxon>Bacillati</taxon>
        <taxon>Bacillota</taxon>
        <taxon>Bacilli</taxon>
        <taxon>Bacillales</taxon>
        <taxon>Paenibacillaceae</taxon>
        <taxon>Paenibacillus</taxon>
    </lineage>
</organism>
<comment type="caution">
    <text evidence="3">The sequence shown here is derived from an EMBL/GenBank/DDBJ whole genome shotgun (WGS) entry which is preliminary data.</text>
</comment>
<dbReference type="SUPFAM" id="SSF55729">
    <property type="entry name" value="Acyl-CoA N-acyltransferases (Nat)"/>
    <property type="match status" value="1"/>
</dbReference>
<dbReference type="CDD" id="cd04301">
    <property type="entry name" value="NAT_SF"/>
    <property type="match status" value="1"/>
</dbReference>
<dbReference type="PANTHER" id="PTHR13947:SF37">
    <property type="entry name" value="LD18367P"/>
    <property type="match status" value="1"/>
</dbReference>
<dbReference type="EMBL" id="SIRE01000018">
    <property type="protein sequence ID" value="TBL75039.1"/>
    <property type="molecule type" value="Genomic_DNA"/>
</dbReference>
<dbReference type="InterPro" id="IPR016181">
    <property type="entry name" value="Acyl_CoA_acyltransferase"/>
</dbReference>